<gene>
    <name evidence="1" type="ORF">ILUMI_15904</name>
</gene>
<keyword evidence="2" id="KW-1185">Reference proteome</keyword>
<dbReference type="EMBL" id="VTPC01055628">
    <property type="protein sequence ID" value="KAF2890269.1"/>
    <property type="molecule type" value="Genomic_DNA"/>
</dbReference>
<dbReference type="Proteomes" id="UP000801492">
    <property type="component" value="Unassembled WGS sequence"/>
</dbReference>
<dbReference type="GO" id="GO:0003676">
    <property type="term" value="F:nucleic acid binding"/>
    <property type="evidence" value="ECO:0007669"/>
    <property type="project" value="InterPro"/>
</dbReference>
<dbReference type="AlphaFoldDB" id="A0A8K0CPK4"/>
<name>A0A8K0CPK4_IGNLU</name>
<evidence type="ECO:0000313" key="2">
    <source>
        <dbReference type="Proteomes" id="UP000801492"/>
    </source>
</evidence>
<dbReference type="Gene3D" id="3.30.420.10">
    <property type="entry name" value="Ribonuclease H-like superfamily/Ribonuclease H"/>
    <property type="match status" value="1"/>
</dbReference>
<proteinExistence type="predicted"/>
<reference evidence="1" key="1">
    <citation type="submission" date="2019-08" db="EMBL/GenBank/DDBJ databases">
        <title>The genome of the North American firefly Photinus pyralis.</title>
        <authorList>
            <consortium name="Photinus pyralis genome working group"/>
            <person name="Fallon T.R."/>
            <person name="Sander Lower S.E."/>
            <person name="Weng J.-K."/>
        </authorList>
    </citation>
    <scope>NUCLEOTIDE SEQUENCE</scope>
    <source>
        <strain evidence="1">TRF0915ILg1</strain>
        <tissue evidence="1">Whole body</tissue>
    </source>
</reference>
<comment type="caution">
    <text evidence="1">The sequence shown here is derived from an EMBL/GenBank/DDBJ whole genome shotgun (WGS) entry which is preliminary data.</text>
</comment>
<sequence length="150" mass="17708">MPSRIPNIIRDRIQQVLQNHYTFYMIKRELKKENIKGKHRALFVKDISKIDPPTQRALSRKYSIGRTTVQREISRSSRKKVRKPLVHKLSAQIVEKRRSITKPIFVNAGAKINSKYYQQNILTHYEKELGRLYPNNDSVFHQDSAPSHQQ</sequence>
<dbReference type="OrthoDB" id="8192496at2759"/>
<organism evidence="1 2">
    <name type="scientific">Ignelater luminosus</name>
    <name type="common">Cucubano</name>
    <name type="synonym">Pyrophorus luminosus</name>
    <dbReference type="NCBI Taxonomy" id="2038154"/>
    <lineage>
        <taxon>Eukaryota</taxon>
        <taxon>Metazoa</taxon>
        <taxon>Ecdysozoa</taxon>
        <taxon>Arthropoda</taxon>
        <taxon>Hexapoda</taxon>
        <taxon>Insecta</taxon>
        <taxon>Pterygota</taxon>
        <taxon>Neoptera</taxon>
        <taxon>Endopterygota</taxon>
        <taxon>Coleoptera</taxon>
        <taxon>Polyphaga</taxon>
        <taxon>Elateriformia</taxon>
        <taxon>Elateroidea</taxon>
        <taxon>Elateridae</taxon>
        <taxon>Agrypninae</taxon>
        <taxon>Pyrophorini</taxon>
        <taxon>Ignelater</taxon>
    </lineage>
</organism>
<accession>A0A8K0CPK4</accession>
<dbReference type="InterPro" id="IPR036397">
    <property type="entry name" value="RNaseH_sf"/>
</dbReference>
<evidence type="ECO:0000313" key="1">
    <source>
        <dbReference type="EMBL" id="KAF2890269.1"/>
    </source>
</evidence>
<protein>
    <submittedName>
        <fullName evidence="1">Uncharacterized protein</fullName>
    </submittedName>
</protein>